<dbReference type="InterPro" id="IPR002347">
    <property type="entry name" value="SDR_fam"/>
</dbReference>
<dbReference type="PANTHER" id="PTHR43157:SF31">
    <property type="entry name" value="PHOSPHATIDYLINOSITOL-GLYCAN BIOSYNTHESIS CLASS F PROTEIN"/>
    <property type="match status" value="1"/>
</dbReference>
<dbReference type="Proteomes" id="UP000616885">
    <property type="component" value="Unassembled WGS sequence"/>
</dbReference>
<evidence type="ECO:0000256" key="1">
    <source>
        <dbReference type="ARBA" id="ARBA00023002"/>
    </source>
</evidence>
<dbReference type="Gene3D" id="3.40.50.720">
    <property type="entry name" value="NAD(P)-binding Rossmann-like Domain"/>
    <property type="match status" value="1"/>
</dbReference>
<sequence>MKMPFWGLLDRVSQLFPPQPDFTEDQVPDLHGKVYIVTGANTGVGKLLTEILYSRNAKVYVAARSEEKANNAIASIKETAPDSNGELVFLRLDLADLATIKASADSFLRQESKLHVLFNNAGVLFPPAGSKTAQGYEVQLGVNNVGTFMFTKLLTPVLVETAKTEEPGTVRVVWVSSSAAESPSVPRGGIDLGNIDQRGSRFNLDSYALSKAGNYLHAVEFAERHRADGIASIPLNPGNLQSDLWRTQFAITKLFFLSTFFLHPPKLGAYTELFAGLSPKVTMEKTGHWVGPWGRFMPIRNDLQLSTKSKEEGGYGTAKAFWEWNEEQVKPYL</sequence>
<organism evidence="2 3">
    <name type="scientific">Bionectria ochroleuca</name>
    <name type="common">Gliocladium roseum</name>
    <dbReference type="NCBI Taxonomy" id="29856"/>
    <lineage>
        <taxon>Eukaryota</taxon>
        <taxon>Fungi</taxon>
        <taxon>Dikarya</taxon>
        <taxon>Ascomycota</taxon>
        <taxon>Pezizomycotina</taxon>
        <taxon>Sordariomycetes</taxon>
        <taxon>Hypocreomycetidae</taxon>
        <taxon>Hypocreales</taxon>
        <taxon>Bionectriaceae</taxon>
        <taxon>Clonostachys</taxon>
    </lineage>
</organism>
<reference evidence="2" key="1">
    <citation type="submission" date="2020-10" db="EMBL/GenBank/DDBJ databases">
        <title>High-Quality Genome Resource of Clonostachys rosea strain S41 by Oxford Nanopore Long-Read Sequencing.</title>
        <authorList>
            <person name="Wang H."/>
        </authorList>
    </citation>
    <scope>NUCLEOTIDE SEQUENCE</scope>
    <source>
        <strain evidence="2">S41</strain>
    </source>
</reference>
<dbReference type="PANTHER" id="PTHR43157">
    <property type="entry name" value="PHOSPHATIDYLINOSITOL-GLYCAN BIOSYNTHESIS CLASS F PROTEIN-RELATED"/>
    <property type="match status" value="1"/>
</dbReference>
<proteinExistence type="predicted"/>
<accession>A0A8H7N521</accession>
<dbReference type="EMBL" id="JADCTT010000011">
    <property type="protein sequence ID" value="KAF9746874.1"/>
    <property type="molecule type" value="Genomic_DNA"/>
</dbReference>
<keyword evidence="1" id="KW-0560">Oxidoreductase</keyword>
<dbReference type="SUPFAM" id="SSF51735">
    <property type="entry name" value="NAD(P)-binding Rossmann-fold domains"/>
    <property type="match status" value="1"/>
</dbReference>
<evidence type="ECO:0000313" key="2">
    <source>
        <dbReference type="EMBL" id="KAF9746874.1"/>
    </source>
</evidence>
<dbReference type="AlphaFoldDB" id="A0A8H7N521"/>
<protein>
    <recommendedName>
        <fullName evidence="4">Short-chain dehydrogenase</fullName>
    </recommendedName>
</protein>
<dbReference type="InterPro" id="IPR036291">
    <property type="entry name" value="NAD(P)-bd_dom_sf"/>
</dbReference>
<evidence type="ECO:0000313" key="3">
    <source>
        <dbReference type="Proteomes" id="UP000616885"/>
    </source>
</evidence>
<dbReference type="Pfam" id="PF00106">
    <property type="entry name" value="adh_short"/>
    <property type="match status" value="1"/>
</dbReference>
<comment type="caution">
    <text evidence="2">The sequence shown here is derived from an EMBL/GenBank/DDBJ whole genome shotgun (WGS) entry which is preliminary data.</text>
</comment>
<evidence type="ECO:0008006" key="4">
    <source>
        <dbReference type="Google" id="ProtNLM"/>
    </source>
</evidence>
<gene>
    <name evidence="2" type="ORF">IM811_003779</name>
</gene>
<name>A0A8H7N521_BIOOC</name>
<dbReference type="GO" id="GO:0016491">
    <property type="term" value="F:oxidoreductase activity"/>
    <property type="evidence" value="ECO:0007669"/>
    <property type="project" value="UniProtKB-KW"/>
</dbReference>
<dbReference type="PRINTS" id="PR00081">
    <property type="entry name" value="GDHRDH"/>
</dbReference>